<dbReference type="PROSITE" id="PS50103">
    <property type="entry name" value="ZF_C3H1"/>
    <property type="match status" value="1"/>
</dbReference>
<dbReference type="AlphaFoldDB" id="A0A9W9DP83"/>
<sequence>MRSHRTLIPFIALALVLAVNAAPVPDPLAFRESAIHTLLSRRTSSSSPELLETHQLSSNMGSDVDSQVRRRNVEPRARKKNKNKRKRKGRKSKGRKGNVEVSNAEGKEEVVPSVTAANSSGTIQPENGANGTASTHNSTSGAEKKLNTASKDTFFGSDSSSGSRRNSLSSTYSHGSSDSGDSSDSESSVCSSCSQNTLDYQDHGNWGNPIQNEPPPAAGDKQKKKDNENGDDNPKGASKEKMKKYTKYALGGVLGIGGVAGTIVAVKEYEKSADEASKAFSSAASTATGSGEESSAFGDQFSEVRRFLLTILILFTNLVSRSDRSTIPLSLALSACTYLDFLNIYMYVCISTCAMIQERSAEDTHLYFYLPRWRLHNYNDLSSYFDYGTFESSESDIPANSSSVLLVQVVCSYFLRGQCRFGDKCRNEHPQSASA</sequence>
<reference evidence="8" key="1">
    <citation type="submission" date="2022-08" db="EMBL/GenBank/DDBJ databases">
        <title>A Global Phylogenomic Analysis of the Shiitake Genus Lentinula.</title>
        <authorList>
            <consortium name="DOE Joint Genome Institute"/>
            <person name="Sierra-Patev S."/>
            <person name="Min B."/>
            <person name="Naranjo-Ortiz M."/>
            <person name="Looney B."/>
            <person name="Konkel Z."/>
            <person name="Slot J.C."/>
            <person name="Sakamoto Y."/>
            <person name="Steenwyk J.L."/>
            <person name="Rokas A."/>
            <person name="Carro J."/>
            <person name="Camarero S."/>
            <person name="Ferreira P."/>
            <person name="Molpeceres G."/>
            <person name="Ruiz-Duenas F.J."/>
            <person name="Serrano A."/>
            <person name="Henrissat B."/>
            <person name="Drula E."/>
            <person name="Hughes K.W."/>
            <person name="Mata J.L."/>
            <person name="Ishikawa N.K."/>
            <person name="Vargas-Isla R."/>
            <person name="Ushijima S."/>
            <person name="Smith C.A."/>
            <person name="Ahrendt S."/>
            <person name="Andreopoulos W."/>
            <person name="He G."/>
            <person name="Labutti K."/>
            <person name="Lipzen A."/>
            <person name="Ng V."/>
            <person name="Riley R."/>
            <person name="Sandor L."/>
            <person name="Barry K."/>
            <person name="Martinez A.T."/>
            <person name="Xiao Y."/>
            <person name="Gibbons J.G."/>
            <person name="Terashima K."/>
            <person name="Grigoriev I.V."/>
            <person name="Hibbett D.S."/>
        </authorList>
    </citation>
    <scope>NUCLEOTIDE SEQUENCE</scope>
    <source>
        <strain evidence="8">JLM2183</strain>
    </source>
</reference>
<evidence type="ECO:0000256" key="3">
    <source>
        <dbReference type="ARBA" id="ARBA00022833"/>
    </source>
</evidence>
<dbReference type="EMBL" id="JAOTPV010000008">
    <property type="protein sequence ID" value="KAJ4478956.1"/>
    <property type="molecule type" value="Genomic_DNA"/>
</dbReference>
<feature type="region of interest" description="Disordered" evidence="5">
    <location>
        <begin position="41"/>
        <end position="240"/>
    </location>
</feature>
<feature type="signal peptide" evidence="6">
    <location>
        <begin position="1"/>
        <end position="21"/>
    </location>
</feature>
<evidence type="ECO:0000256" key="6">
    <source>
        <dbReference type="SAM" id="SignalP"/>
    </source>
</evidence>
<keyword evidence="1 4" id="KW-0479">Metal-binding</keyword>
<keyword evidence="2 4" id="KW-0863">Zinc-finger</keyword>
<evidence type="ECO:0000256" key="2">
    <source>
        <dbReference type="ARBA" id="ARBA00022771"/>
    </source>
</evidence>
<feature type="compositionally biased region" description="Low complexity" evidence="5">
    <location>
        <begin position="150"/>
        <end position="194"/>
    </location>
</feature>
<dbReference type="Proteomes" id="UP001150266">
    <property type="component" value="Unassembled WGS sequence"/>
</dbReference>
<feature type="compositionally biased region" description="Basic and acidic residues" evidence="5">
    <location>
        <begin position="66"/>
        <end position="76"/>
    </location>
</feature>
<dbReference type="SMART" id="SM00356">
    <property type="entry name" value="ZnF_C3H1"/>
    <property type="match status" value="1"/>
</dbReference>
<keyword evidence="9" id="KW-1185">Reference proteome</keyword>
<feature type="compositionally biased region" description="Basic residues" evidence="5">
    <location>
        <begin position="77"/>
        <end position="96"/>
    </location>
</feature>
<evidence type="ECO:0000259" key="7">
    <source>
        <dbReference type="PROSITE" id="PS50103"/>
    </source>
</evidence>
<evidence type="ECO:0000256" key="4">
    <source>
        <dbReference type="PROSITE-ProRule" id="PRU00723"/>
    </source>
</evidence>
<gene>
    <name evidence="8" type="ORF">J3R30DRAFT_2694013</name>
</gene>
<feature type="compositionally biased region" description="Polar residues" evidence="5">
    <location>
        <begin position="54"/>
        <end position="65"/>
    </location>
</feature>
<dbReference type="GO" id="GO:0008270">
    <property type="term" value="F:zinc ion binding"/>
    <property type="evidence" value="ECO:0007669"/>
    <property type="project" value="UniProtKB-KW"/>
</dbReference>
<evidence type="ECO:0000313" key="8">
    <source>
        <dbReference type="EMBL" id="KAJ4478956.1"/>
    </source>
</evidence>
<dbReference type="InterPro" id="IPR000571">
    <property type="entry name" value="Znf_CCCH"/>
</dbReference>
<keyword evidence="6" id="KW-0732">Signal</keyword>
<feature type="chain" id="PRO_5040890624" description="C3H1-type domain-containing protein" evidence="6">
    <location>
        <begin position="22"/>
        <end position="435"/>
    </location>
</feature>
<evidence type="ECO:0000313" key="9">
    <source>
        <dbReference type="Proteomes" id="UP001150266"/>
    </source>
</evidence>
<dbReference type="OrthoDB" id="20729at2759"/>
<proteinExistence type="predicted"/>
<organism evidence="8 9">
    <name type="scientific">Lentinula aciculospora</name>
    <dbReference type="NCBI Taxonomy" id="153920"/>
    <lineage>
        <taxon>Eukaryota</taxon>
        <taxon>Fungi</taxon>
        <taxon>Dikarya</taxon>
        <taxon>Basidiomycota</taxon>
        <taxon>Agaricomycotina</taxon>
        <taxon>Agaricomycetes</taxon>
        <taxon>Agaricomycetidae</taxon>
        <taxon>Agaricales</taxon>
        <taxon>Marasmiineae</taxon>
        <taxon>Omphalotaceae</taxon>
        <taxon>Lentinula</taxon>
    </lineage>
</organism>
<comment type="caution">
    <text evidence="8">The sequence shown here is derived from an EMBL/GenBank/DDBJ whole genome shotgun (WGS) entry which is preliminary data.</text>
</comment>
<feature type="domain" description="C3H1-type" evidence="7">
    <location>
        <begin position="405"/>
        <end position="432"/>
    </location>
</feature>
<dbReference type="InterPro" id="IPR041367">
    <property type="entry name" value="Znf-CCCH_4"/>
</dbReference>
<evidence type="ECO:0000256" key="1">
    <source>
        <dbReference type="ARBA" id="ARBA00022723"/>
    </source>
</evidence>
<keyword evidence="3 4" id="KW-0862">Zinc</keyword>
<feature type="compositionally biased region" description="Basic and acidic residues" evidence="5">
    <location>
        <begin position="220"/>
        <end position="240"/>
    </location>
</feature>
<feature type="compositionally biased region" description="Polar residues" evidence="5">
    <location>
        <begin position="115"/>
        <end position="141"/>
    </location>
</feature>
<dbReference type="Gene3D" id="4.10.1000.10">
    <property type="entry name" value="Zinc finger, CCCH-type"/>
    <property type="match status" value="1"/>
</dbReference>
<feature type="zinc finger region" description="C3H1-type" evidence="4">
    <location>
        <begin position="405"/>
        <end position="432"/>
    </location>
</feature>
<accession>A0A9W9DP83</accession>
<dbReference type="Pfam" id="PF18044">
    <property type="entry name" value="zf-CCCH_4"/>
    <property type="match status" value="1"/>
</dbReference>
<protein>
    <recommendedName>
        <fullName evidence="7">C3H1-type domain-containing protein</fullName>
    </recommendedName>
</protein>
<name>A0A9W9DP83_9AGAR</name>
<evidence type="ECO:0000256" key="5">
    <source>
        <dbReference type="SAM" id="MobiDB-lite"/>
    </source>
</evidence>